<evidence type="ECO:0000313" key="2">
    <source>
        <dbReference type="EMBL" id="KAI3926235.1"/>
    </source>
</evidence>
<feature type="compositionally biased region" description="Polar residues" evidence="1">
    <location>
        <begin position="39"/>
        <end position="50"/>
    </location>
</feature>
<sequence>MSSRTNSDDDRSRRLKLSCPRRRSTSSAVPFHSFHHQSYEGSKNGGNPPTESDVYIETPANKDCRKALHPISEGCIL</sequence>
<organism evidence="2 3">
    <name type="scientific">Papaver atlanticum</name>
    <dbReference type="NCBI Taxonomy" id="357466"/>
    <lineage>
        <taxon>Eukaryota</taxon>
        <taxon>Viridiplantae</taxon>
        <taxon>Streptophyta</taxon>
        <taxon>Embryophyta</taxon>
        <taxon>Tracheophyta</taxon>
        <taxon>Spermatophyta</taxon>
        <taxon>Magnoliopsida</taxon>
        <taxon>Ranunculales</taxon>
        <taxon>Papaveraceae</taxon>
        <taxon>Papaveroideae</taxon>
        <taxon>Papaver</taxon>
    </lineage>
</organism>
<feature type="region of interest" description="Disordered" evidence="1">
    <location>
        <begin position="1"/>
        <end position="53"/>
    </location>
</feature>
<accession>A0AAD4SXQ4</accession>
<protein>
    <submittedName>
        <fullName evidence="2">Uncharacterized protein</fullName>
    </submittedName>
</protein>
<proteinExistence type="predicted"/>
<feature type="compositionally biased region" description="Basic residues" evidence="1">
    <location>
        <begin position="13"/>
        <end position="24"/>
    </location>
</feature>
<dbReference type="EMBL" id="JAJJMB010008071">
    <property type="protein sequence ID" value="KAI3926235.1"/>
    <property type="molecule type" value="Genomic_DNA"/>
</dbReference>
<gene>
    <name evidence="2" type="ORF">MKW98_028371</name>
</gene>
<keyword evidence="3" id="KW-1185">Reference proteome</keyword>
<reference evidence="2" key="1">
    <citation type="submission" date="2022-04" db="EMBL/GenBank/DDBJ databases">
        <title>A functionally conserved STORR gene fusion in Papaver species that diverged 16.8 million years ago.</title>
        <authorList>
            <person name="Catania T."/>
        </authorList>
    </citation>
    <scope>NUCLEOTIDE SEQUENCE</scope>
    <source>
        <strain evidence="2">S-188037</strain>
    </source>
</reference>
<dbReference type="AlphaFoldDB" id="A0AAD4SXQ4"/>
<evidence type="ECO:0000313" key="3">
    <source>
        <dbReference type="Proteomes" id="UP001202328"/>
    </source>
</evidence>
<feature type="compositionally biased region" description="Basic and acidic residues" evidence="1">
    <location>
        <begin position="1"/>
        <end position="12"/>
    </location>
</feature>
<evidence type="ECO:0000256" key="1">
    <source>
        <dbReference type="SAM" id="MobiDB-lite"/>
    </source>
</evidence>
<dbReference type="Proteomes" id="UP001202328">
    <property type="component" value="Unassembled WGS sequence"/>
</dbReference>
<name>A0AAD4SXQ4_9MAGN</name>
<comment type="caution">
    <text evidence="2">The sequence shown here is derived from an EMBL/GenBank/DDBJ whole genome shotgun (WGS) entry which is preliminary data.</text>
</comment>